<sequence>MAQADRPPSDVTTEVDGRVLGLTNLDKVLYPATGYTKAEVVSYYLQVAPTILPHVRDRAMTRLRYPDGVRYDEPRDERGGSTPPPDGAFYEKNAPGGTPSWVPRQRVGTSDGVIDYVVVDEPATLVWLANLAALELHTPQWTISSGTPGDDGVLDLPGDEPRPGEPLADRVVVDLDPGAGMTIVETARAALLVAAALAEDGLVPVPQSSGSKGIQVYAAVAACRSRDAWAYTKRLNAAMARRHPDFFVASMSVEQRRGRIYVDYNQNLAARNTIAPYSLRGRERPSVATPVTWDEVGAVSVPEDLRFSPEDVLARLDEHGDLAEDLLGEDRPPLPPAPVG</sequence>
<feature type="compositionally biased region" description="Basic and acidic residues" evidence="1">
    <location>
        <begin position="66"/>
        <end position="79"/>
    </location>
</feature>
<name>A0A6J4KWP6_9ACTN</name>
<dbReference type="PANTHER" id="PTHR42705">
    <property type="entry name" value="BIFUNCTIONAL NON-HOMOLOGOUS END JOINING PROTEIN LIGD"/>
    <property type="match status" value="1"/>
</dbReference>
<feature type="region of interest" description="Disordered" evidence="1">
    <location>
        <begin position="66"/>
        <end position="105"/>
    </location>
</feature>
<evidence type="ECO:0000259" key="2">
    <source>
        <dbReference type="Pfam" id="PF21686"/>
    </source>
</evidence>
<dbReference type="Gene3D" id="3.90.920.10">
    <property type="entry name" value="DNA primase, PRIM domain"/>
    <property type="match status" value="1"/>
</dbReference>
<protein>
    <submittedName>
        <fullName evidence="3">ATP-dependent DNA ligase clustered with Ku protein, LigD</fullName>
        <ecNumber evidence="3">6.5.1.1</ecNumber>
    </submittedName>
</protein>
<organism evidence="3">
    <name type="scientific">uncultured Friedmanniella sp</name>
    <dbReference type="NCBI Taxonomy" id="335381"/>
    <lineage>
        <taxon>Bacteria</taxon>
        <taxon>Bacillati</taxon>
        <taxon>Actinomycetota</taxon>
        <taxon>Actinomycetes</taxon>
        <taxon>Propionibacteriales</taxon>
        <taxon>Nocardioidaceae</taxon>
        <taxon>Friedmanniella</taxon>
        <taxon>environmental samples</taxon>
    </lineage>
</organism>
<dbReference type="InterPro" id="IPR014145">
    <property type="entry name" value="LigD_pol_dom"/>
</dbReference>
<keyword evidence="3" id="KW-0436">Ligase</keyword>
<dbReference type="GO" id="GO:0003910">
    <property type="term" value="F:DNA ligase (ATP) activity"/>
    <property type="evidence" value="ECO:0007669"/>
    <property type="project" value="UniProtKB-EC"/>
</dbReference>
<reference evidence="3" key="1">
    <citation type="submission" date="2020-02" db="EMBL/GenBank/DDBJ databases">
        <authorList>
            <person name="Meier V. D."/>
        </authorList>
    </citation>
    <scope>NUCLEOTIDE SEQUENCE</scope>
    <source>
        <strain evidence="3">AVDCRST_MAG48</strain>
    </source>
</reference>
<feature type="domain" description="DNA ligase D polymerase" evidence="2">
    <location>
        <begin position="36"/>
        <end position="322"/>
    </location>
</feature>
<evidence type="ECO:0000313" key="3">
    <source>
        <dbReference type="EMBL" id="CAA9315223.1"/>
    </source>
</evidence>
<dbReference type="PANTHER" id="PTHR42705:SF2">
    <property type="entry name" value="BIFUNCTIONAL NON-HOMOLOGOUS END JOINING PROTEIN LIGD"/>
    <property type="match status" value="1"/>
</dbReference>
<gene>
    <name evidence="3" type="ORF">AVDCRST_MAG48-2316</name>
</gene>
<evidence type="ECO:0000256" key="1">
    <source>
        <dbReference type="SAM" id="MobiDB-lite"/>
    </source>
</evidence>
<proteinExistence type="predicted"/>
<dbReference type="InterPro" id="IPR052171">
    <property type="entry name" value="NHEJ_LigD"/>
</dbReference>
<dbReference type="NCBIfam" id="TIGR02778">
    <property type="entry name" value="ligD_pol"/>
    <property type="match status" value="1"/>
</dbReference>
<accession>A0A6J4KWP6</accession>
<dbReference type="AlphaFoldDB" id="A0A6J4KWP6"/>
<dbReference type="EMBL" id="CADCTS010000333">
    <property type="protein sequence ID" value="CAA9315223.1"/>
    <property type="molecule type" value="Genomic_DNA"/>
</dbReference>
<dbReference type="EC" id="6.5.1.1" evidence="3"/>
<dbReference type="Pfam" id="PF21686">
    <property type="entry name" value="LigD_Prim-Pol"/>
    <property type="match status" value="1"/>
</dbReference>